<keyword evidence="1" id="KW-0472">Membrane</keyword>
<evidence type="ECO:0000313" key="3">
    <source>
        <dbReference type="Proteomes" id="UP000231472"/>
    </source>
</evidence>
<gene>
    <name evidence="2" type="ORF">COT32_01640</name>
</gene>
<dbReference type="Proteomes" id="UP000231472">
    <property type="component" value="Unassembled WGS sequence"/>
</dbReference>
<protein>
    <recommendedName>
        <fullName evidence="4">Glycosyltransferase RgtA/B/C/D-like domain-containing protein</fullName>
    </recommendedName>
</protein>
<organism evidence="2 3">
    <name type="scientific">Candidatus Nealsonbacteria bacterium CG08_land_8_20_14_0_20_36_22</name>
    <dbReference type="NCBI Taxonomy" id="1974704"/>
    <lineage>
        <taxon>Bacteria</taxon>
        <taxon>Candidatus Nealsoniibacteriota</taxon>
    </lineage>
</organism>
<feature type="transmembrane region" description="Helical" evidence="1">
    <location>
        <begin position="112"/>
        <end position="132"/>
    </location>
</feature>
<dbReference type="EMBL" id="PEYC01000032">
    <property type="protein sequence ID" value="PIS40072.1"/>
    <property type="molecule type" value="Genomic_DNA"/>
</dbReference>
<evidence type="ECO:0000256" key="1">
    <source>
        <dbReference type="SAM" id="Phobius"/>
    </source>
</evidence>
<comment type="caution">
    <text evidence="2">The sequence shown here is derived from an EMBL/GenBank/DDBJ whole genome shotgun (WGS) entry which is preliminary data.</text>
</comment>
<accession>A0A2H0YQQ0</accession>
<proteinExistence type="predicted"/>
<evidence type="ECO:0000313" key="2">
    <source>
        <dbReference type="EMBL" id="PIS40072.1"/>
    </source>
</evidence>
<dbReference type="AlphaFoldDB" id="A0A2H0YQQ0"/>
<keyword evidence="1" id="KW-0812">Transmembrane</keyword>
<feature type="transmembrane region" description="Helical" evidence="1">
    <location>
        <begin position="449"/>
        <end position="465"/>
    </location>
</feature>
<feature type="transmembrane region" description="Helical" evidence="1">
    <location>
        <begin position="60"/>
        <end position="81"/>
    </location>
</feature>
<feature type="transmembrane region" description="Helical" evidence="1">
    <location>
        <begin position="144"/>
        <end position="163"/>
    </location>
</feature>
<sequence length="474" mass="53709">MNFLEDKKKLILKIIAIFLILVLGISFFDRGLANGVAFIIFLAAITFFVLFKIGINNKELYLLFIITLLIRLGAVLFIHYADFQPFSGGYGDYVVYQKQAQEIAQAVGQGNFSLKGLSIGLYYPVVIGYIYALTMPEMLIGRLFGVWLAAISVLFVYLIVLEIGGTRKWAFLIGLIIAIYPSYLFFGSLLLKDTLIIPLVLAGLLLILKLIKNFLWRNFIFFYVILGATIHFRFYIGYAVLFTFIFCWLLLCKLQIRKKLVCGIIMISLLGFLPQFLGYGYYGYKTIKGYLNQKTITFYREIVYASIPSSAVISSEILSPETPNPKEEGVLKKLLVKVFPNIGKASDTSYSSTIEVKTDIDDSSNFLINYSKSFICVLLGPLPWHIQNYRQLFVLFETIPWYFLLFFIGKGVFVTLKDKRIALPLLVFSAISLGVLALFISNFGIITRIRIPSFIALLCLISLGFEKSKSIKIL</sequence>
<evidence type="ECO:0008006" key="4">
    <source>
        <dbReference type="Google" id="ProtNLM"/>
    </source>
</evidence>
<feature type="transmembrane region" description="Helical" evidence="1">
    <location>
        <begin position="169"/>
        <end position="186"/>
    </location>
</feature>
<name>A0A2H0YQQ0_9BACT</name>
<feature type="transmembrane region" description="Helical" evidence="1">
    <location>
        <begin position="34"/>
        <end position="53"/>
    </location>
</feature>
<feature type="transmembrane region" description="Helical" evidence="1">
    <location>
        <begin position="195"/>
        <end position="215"/>
    </location>
</feature>
<feature type="transmembrane region" description="Helical" evidence="1">
    <location>
        <begin position="10"/>
        <end position="28"/>
    </location>
</feature>
<reference evidence="3" key="1">
    <citation type="submission" date="2017-09" db="EMBL/GenBank/DDBJ databases">
        <title>Depth-based differentiation of microbial function through sediment-hosted aquifers and enrichment of novel symbionts in the deep terrestrial subsurface.</title>
        <authorList>
            <person name="Probst A.J."/>
            <person name="Ladd B."/>
            <person name="Jarett J.K."/>
            <person name="Geller-Mcgrath D.E."/>
            <person name="Sieber C.M.K."/>
            <person name="Emerson J.B."/>
            <person name="Anantharaman K."/>
            <person name="Thomas B.C."/>
            <person name="Malmstrom R."/>
            <person name="Stieglmeier M."/>
            <person name="Klingl A."/>
            <person name="Woyke T."/>
            <person name="Ryan C.M."/>
            <person name="Banfield J.F."/>
        </authorList>
    </citation>
    <scope>NUCLEOTIDE SEQUENCE [LARGE SCALE GENOMIC DNA]</scope>
</reference>
<keyword evidence="1" id="KW-1133">Transmembrane helix</keyword>
<feature type="transmembrane region" description="Helical" evidence="1">
    <location>
        <begin position="221"/>
        <end position="251"/>
    </location>
</feature>
<feature type="transmembrane region" description="Helical" evidence="1">
    <location>
        <begin position="421"/>
        <end position="443"/>
    </location>
</feature>
<feature type="transmembrane region" description="Helical" evidence="1">
    <location>
        <begin position="389"/>
        <end position="409"/>
    </location>
</feature>
<feature type="transmembrane region" description="Helical" evidence="1">
    <location>
        <begin position="260"/>
        <end position="282"/>
    </location>
</feature>